<feature type="region of interest" description="Disordered" evidence="1">
    <location>
        <begin position="68"/>
        <end position="144"/>
    </location>
</feature>
<evidence type="ECO:0000313" key="3">
    <source>
        <dbReference type="Proteomes" id="UP000663760"/>
    </source>
</evidence>
<evidence type="ECO:0000313" key="2">
    <source>
        <dbReference type="EMBL" id="CAA7403549.1"/>
    </source>
</evidence>
<organism evidence="2 3">
    <name type="scientific">Spirodela intermedia</name>
    <name type="common">Intermediate duckweed</name>
    <dbReference type="NCBI Taxonomy" id="51605"/>
    <lineage>
        <taxon>Eukaryota</taxon>
        <taxon>Viridiplantae</taxon>
        <taxon>Streptophyta</taxon>
        <taxon>Embryophyta</taxon>
        <taxon>Tracheophyta</taxon>
        <taxon>Spermatophyta</taxon>
        <taxon>Magnoliopsida</taxon>
        <taxon>Liliopsida</taxon>
        <taxon>Araceae</taxon>
        <taxon>Lemnoideae</taxon>
        <taxon>Spirodela</taxon>
    </lineage>
</organism>
<dbReference type="AlphaFoldDB" id="A0A7I8L0H8"/>
<protein>
    <submittedName>
        <fullName evidence="2">Uncharacterized protein</fullName>
    </submittedName>
</protein>
<accession>A0A7I8L0H8</accession>
<dbReference type="Proteomes" id="UP000663760">
    <property type="component" value="Chromosome 10"/>
</dbReference>
<keyword evidence="3" id="KW-1185">Reference proteome</keyword>
<dbReference type="OrthoDB" id="687848at2759"/>
<reference evidence="2" key="1">
    <citation type="submission" date="2020-02" db="EMBL/GenBank/DDBJ databases">
        <authorList>
            <person name="Scholz U."/>
            <person name="Mascher M."/>
            <person name="Fiebig A."/>
        </authorList>
    </citation>
    <scope>NUCLEOTIDE SEQUENCE</scope>
</reference>
<feature type="compositionally biased region" description="Low complexity" evidence="1">
    <location>
        <begin position="99"/>
        <end position="120"/>
    </location>
</feature>
<evidence type="ECO:0000256" key="1">
    <source>
        <dbReference type="SAM" id="MobiDB-lite"/>
    </source>
</evidence>
<dbReference type="EMBL" id="LR746273">
    <property type="protein sequence ID" value="CAA7403549.1"/>
    <property type="molecule type" value="Genomic_DNA"/>
</dbReference>
<gene>
    <name evidence="2" type="ORF">SI8410_10014227</name>
</gene>
<feature type="compositionally biased region" description="Basic residues" evidence="1">
    <location>
        <begin position="121"/>
        <end position="132"/>
    </location>
</feature>
<sequence length="144" mass="15903">MGFAQLYIVHMGEKHHEDPDVVTSLHHDTLCSILGSFSGCGSRRVISWQGRAGASVFVTPPTLRRGFHLHPARPPQGSDQRNRAVELPSLADHGQFRVTSASPMTTPMGPSPSRRSTAASSRRRRRSRRRAFGRPGRLGLRRAS</sequence>
<name>A0A7I8L0H8_SPIIN</name>
<proteinExistence type="predicted"/>